<proteinExistence type="predicted"/>
<evidence type="ECO:0000313" key="2">
    <source>
        <dbReference type="Proteomes" id="UP001240171"/>
    </source>
</evidence>
<dbReference type="Pfam" id="PF02082">
    <property type="entry name" value="Rrf2"/>
    <property type="match status" value="1"/>
</dbReference>
<comment type="caution">
    <text evidence="1">The sequence shown here is derived from an EMBL/GenBank/DDBJ whole genome shotgun (WGS) entry which is preliminary data.</text>
</comment>
<accession>A0ABT9CFL2</accession>
<dbReference type="SUPFAM" id="SSF46785">
    <property type="entry name" value="Winged helix' DNA-binding domain"/>
    <property type="match status" value="1"/>
</dbReference>
<dbReference type="InterPro" id="IPR036390">
    <property type="entry name" value="WH_DNA-bd_sf"/>
</dbReference>
<reference evidence="1 2" key="1">
    <citation type="submission" date="2023-07" db="EMBL/GenBank/DDBJ databases">
        <title>Paenibacillus sp. JX-17 nov. isolated from soil.</title>
        <authorList>
            <person name="Wan Y."/>
            <person name="Liu B."/>
        </authorList>
    </citation>
    <scope>NUCLEOTIDE SEQUENCE [LARGE SCALE GENOMIC DNA]</scope>
    <source>
        <strain evidence="1 2">JX-17</strain>
    </source>
</reference>
<dbReference type="EMBL" id="JAUQTB010000004">
    <property type="protein sequence ID" value="MDO7906732.1"/>
    <property type="molecule type" value="Genomic_DNA"/>
</dbReference>
<name>A0ABT9CFL2_9BACL</name>
<dbReference type="Gene3D" id="1.10.10.10">
    <property type="entry name" value="Winged helix-like DNA-binding domain superfamily/Winged helix DNA-binding domain"/>
    <property type="match status" value="1"/>
</dbReference>
<dbReference type="PROSITE" id="PS01332">
    <property type="entry name" value="HTH_RRF2_1"/>
    <property type="match status" value="1"/>
</dbReference>
<evidence type="ECO:0000313" key="1">
    <source>
        <dbReference type="EMBL" id="MDO7906732.1"/>
    </source>
</evidence>
<dbReference type="PANTHER" id="PTHR33221">
    <property type="entry name" value="WINGED HELIX-TURN-HELIX TRANSCRIPTIONAL REGULATOR, RRF2 FAMILY"/>
    <property type="match status" value="1"/>
</dbReference>
<dbReference type="InterPro" id="IPR030489">
    <property type="entry name" value="TR_Rrf2-type_CS"/>
</dbReference>
<dbReference type="InterPro" id="IPR000944">
    <property type="entry name" value="Tscrpt_reg_Rrf2"/>
</dbReference>
<dbReference type="RefSeq" id="WP_305023933.1">
    <property type="nucleotide sequence ID" value="NZ_JAUQTB010000004.1"/>
</dbReference>
<gene>
    <name evidence="1" type="ORF">Q5741_09885</name>
</gene>
<protein>
    <submittedName>
        <fullName evidence="1">Rrf2 family transcriptional regulator</fullName>
    </submittedName>
</protein>
<dbReference type="Proteomes" id="UP001240171">
    <property type="component" value="Unassembled WGS sequence"/>
</dbReference>
<sequence>MTSEFTIAVHCLVLLSMKQKEMATSDCLAASVSTHPARVRKVLSLLRKQGYVTTREGASGGYQLAIAEDELTLGDLYHLLSEGSLKPNWCSGQKNSPCEVGSNMTDVMEQIYCGGESVLRDYFSRITLQDVREQIEARSSRRDFLHLGGDAE</sequence>
<dbReference type="InterPro" id="IPR036388">
    <property type="entry name" value="WH-like_DNA-bd_sf"/>
</dbReference>
<dbReference type="PROSITE" id="PS51197">
    <property type="entry name" value="HTH_RRF2_2"/>
    <property type="match status" value="1"/>
</dbReference>
<organism evidence="1 2">
    <name type="scientific">Paenibacillus lacisoli</name>
    <dbReference type="NCBI Taxonomy" id="3064525"/>
    <lineage>
        <taxon>Bacteria</taxon>
        <taxon>Bacillati</taxon>
        <taxon>Bacillota</taxon>
        <taxon>Bacilli</taxon>
        <taxon>Bacillales</taxon>
        <taxon>Paenibacillaceae</taxon>
        <taxon>Paenibacillus</taxon>
    </lineage>
</organism>
<keyword evidence="2" id="KW-1185">Reference proteome</keyword>
<dbReference type="PANTHER" id="PTHR33221:SF15">
    <property type="entry name" value="HTH-TYPE TRANSCRIPTIONAL REGULATOR YWGB-RELATED"/>
    <property type="match status" value="1"/>
</dbReference>